<dbReference type="PANTHER" id="PTHR36834">
    <property type="entry name" value="MEMBRANE PROTEIN-RELATED"/>
    <property type="match status" value="1"/>
</dbReference>
<feature type="domain" description="VanZ-like" evidence="2">
    <location>
        <begin position="19"/>
        <end position="156"/>
    </location>
</feature>
<feature type="transmembrane region" description="Helical" evidence="1">
    <location>
        <begin position="12"/>
        <end position="32"/>
    </location>
</feature>
<dbReference type="NCBIfam" id="NF000142">
    <property type="entry name" value="vanZ-Pt"/>
    <property type="match status" value="1"/>
</dbReference>
<protein>
    <submittedName>
        <fullName evidence="3">VanZ</fullName>
    </submittedName>
</protein>
<dbReference type="InterPro" id="IPR053150">
    <property type="entry name" value="Teicoplanin_resist-assoc"/>
</dbReference>
<dbReference type="EMBL" id="DQ018711">
    <property type="protein sequence ID" value="AAY52015.1"/>
    <property type="molecule type" value="Genomic_DNA"/>
</dbReference>
<dbReference type="RefSeq" id="WP_063856927.1">
    <property type="nucleotide sequence ID" value="NG_048536.1"/>
</dbReference>
<keyword evidence="1" id="KW-1133">Transmembrane helix</keyword>
<proteinExistence type="predicted"/>
<gene>
    <name evidence="3" type="primary">vanZ</name>
</gene>
<keyword evidence="1" id="KW-0472">Membrane</keyword>
<evidence type="ECO:0000256" key="1">
    <source>
        <dbReference type="SAM" id="Phobius"/>
    </source>
</evidence>
<feature type="transmembrane region" description="Helical" evidence="1">
    <location>
        <begin position="80"/>
        <end position="100"/>
    </location>
</feature>
<dbReference type="AlphaFoldDB" id="Q4U1V4"/>
<reference evidence="3" key="1">
    <citation type="journal article" date="2005" name="Antimicrob. Agents Chemother.">
        <title>Glycopeptide resistance vanA operons in Paenibacillus strains isolated from soil.</title>
        <authorList>
            <person name="Guardabassi L."/>
            <person name="Perichon B."/>
            <person name="van Heijenoort J."/>
            <person name="Blanot D."/>
            <person name="Courvalin P."/>
        </authorList>
    </citation>
    <scope>NUCLEOTIDE SEQUENCE</scope>
    <source>
        <strain evidence="3">PA-B2B</strain>
    </source>
</reference>
<dbReference type="PANTHER" id="PTHR36834:SF1">
    <property type="entry name" value="INTEGRAL MEMBRANE PROTEIN"/>
    <property type="match status" value="1"/>
</dbReference>
<accession>Q4U1V4</accession>
<dbReference type="InterPro" id="IPR006976">
    <property type="entry name" value="VanZ-like"/>
</dbReference>
<evidence type="ECO:0000313" key="3">
    <source>
        <dbReference type="EMBL" id="AAY52015.1"/>
    </source>
</evidence>
<evidence type="ECO:0000259" key="2">
    <source>
        <dbReference type="Pfam" id="PF04892"/>
    </source>
</evidence>
<keyword evidence="1" id="KW-0812">Transmembrane</keyword>
<dbReference type="Pfam" id="PF04892">
    <property type="entry name" value="VanZ"/>
    <property type="match status" value="1"/>
</dbReference>
<sequence>MNGGSRLKNWVVRAFFASYMYALFKIIVLKFGPTDVEFLWVRLMRNSTNPECIAARLHAGNLIPLKEISRASDSMSGHSLLNLLGNVGIFVPLGIFLGVLAKSGKLTLAGSFWSSLGVSLVLECTQVLFSIGTFDVDDLILNSIGGSIGFVVYALCALG</sequence>
<feature type="transmembrane region" description="Helical" evidence="1">
    <location>
        <begin position="139"/>
        <end position="158"/>
    </location>
</feature>
<name>Q4U1V4_9BACL</name>
<organism evidence="3">
    <name type="scientific">Paenibacillus apiarius</name>
    <dbReference type="NCBI Taxonomy" id="46240"/>
    <lineage>
        <taxon>Bacteria</taxon>
        <taxon>Bacillati</taxon>
        <taxon>Bacillota</taxon>
        <taxon>Bacilli</taxon>
        <taxon>Bacillales</taxon>
        <taxon>Paenibacillaceae</taxon>
        <taxon>Paenibacillus</taxon>
    </lineage>
</organism>